<evidence type="ECO:0000256" key="10">
    <source>
        <dbReference type="HAMAP-Rule" id="MF_02019"/>
    </source>
</evidence>
<comment type="pathway">
    <text evidence="10 11">Cell wall biogenesis; peptidoglycan biosynthesis.</text>
</comment>
<dbReference type="SUPFAM" id="SSF53623">
    <property type="entry name" value="MurD-like peptide ligases, catalytic domain"/>
    <property type="match status" value="1"/>
</dbReference>
<evidence type="ECO:0000259" key="12">
    <source>
        <dbReference type="Pfam" id="PF01225"/>
    </source>
</evidence>
<dbReference type="GO" id="GO:0005524">
    <property type="term" value="F:ATP binding"/>
    <property type="evidence" value="ECO:0007669"/>
    <property type="project" value="UniProtKB-UniRule"/>
</dbReference>
<dbReference type="EC" id="6.3.2.10" evidence="10 11"/>
<feature type="binding site" evidence="10">
    <location>
        <begin position="109"/>
        <end position="115"/>
    </location>
    <ligand>
        <name>ATP</name>
        <dbReference type="ChEBI" id="CHEBI:30616"/>
    </ligand>
</feature>
<keyword evidence="7 10" id="KW-0573">Peptidoglycan synthesis</keyword>
<dbReference type="PANTHER" id="PTHR43024:SF1">
    <property type="entry name" value="UDP-N-ACETYLMURAMOYL-TRIPEPTIDE--D-ALANYL-D-ALANINE LIGASE"/>
    <property type="match status" value="1"/>
</dbReference>
<feature type="domain" description="Mur ligase N-terminal catalytic" evidence="12">
    <location>
        <begin position="26"/>
        <end position="95"/>
    </location>
</feature>
<dbReference type="GO" id="GO:0051301">
    <property type="term" value="P:cell division"/>
    <property type="evidence" value="ECO:0007669"/>
    <property type="project" value="UniProtKB-KW"/>
</dbReference>
<evidence type="ECO:0000259" key="14">
    <source>
        <dbReference type="Pfam" id="PF08245"/>
    </source>
</evidence>
<dbReference type="InterPro" id="IPR051046">
    <property type="entry name" value="MurCDEF_CellWall_CoF430Synth"/>
</dbReference>
<feature type="domain" description="Mur ligase C-terminal" evidence="13">
    <location>
        <begin position="315"/>
        <end position="432"/>
    </location>
</feature>
<evidence type="ECO:0000256" key="9">
    <source>
        <dbReference type="ARBA" id="ARBA00023316"/>
    </source>
</evidence>
<dbReference type="InterPro" id="IPR035911">
    <property type="entry name" value="MurE/MurF_N"/>
</dbReference>
<reference evidence="15" key="2">
    <citation type="journal article" date="2021" name="PeerJ">
        <title>Extensive microbial diversity within the chicken gut microbiome revealed by metagenomics and culture.</title>
        <authorList>
            <person name="Gilroy R."/>
            <person name="Ravi A."/>
            <person name="Getino M."/>
            <person name="Pursley I."/>
            <person name="Horton D.L."/>
            <person name="Alikhan N.F."/>
            <person name="Baker D."/>
            <person name="Gharbi K."/>
            <person name="Hall N."/>
            <person name="Watson M."/>
            <person name="Adriaenssens E.M."/>
            <person name="Foster-Nyarko E."/>
            <person name="Jarju S."/>
            <person name="Secka A."/>
            <person name="Antonio M."/>
            <person name="Oren A."/>
            <person name="Chaudhuri R.R."/>
            <person name="La Ragione R."/>
            <person name="Hildebrand F."/>
            <person name="Pallen M.J."/>
        </authorList>
    </citation>
    <scope>NUCLEOTIDE SEQUENCE</scope>
    <source>
        <strain evidence="15">CHK197-8231</strain>
    </source>
</reference>
<comment type="subcellular location">
    <subcellularLocation>
        <location evidence="10 11">Cytoplasm</location>
    </subcellularLocation>
</comment>
<name>A0A9D1HV26_9BACT</name>
<dbReference type="AlphaFoldDB" id="A0A9D1HV26"/>
<dbReference type="InterPro" id="IPR000713">
    <property type="entry name" value="Mur_ligase_N"/>
</dbReference>
<evidence type="ECO:0000313" key="16">
    <source>
        <dbReference type="Proteomes" id="UP000824087"/>
    </source>
</evidence>
<evidence type="ECO:0000256" key="5">
    <source>
        <dbReference type="ARBA" id="ARBA00022840"/>
    </source>
</evidence>
<gene>
    <name evidence="10" type="primary">murF</name>
    <name evidence="15" type="ORF">IAD49_03215</name>
</gene>
<dbReference type="InterPro" id="IPR013221">
    <property type="entry name" value="Mur_ligase_cen"/>
</dbReference>
<keyword evidence="6 10" id="KW-0133">Cell shape</keyword>
<dbReference type="Gene3D" id="3.90.190.20">
    <property type="entry name" value="Mur ligase, C-terminal domain"/>
    <property type="match status" value="1"/>
</dbReference>
<dbReference type="NCBIfam" id="TIGR01143">
    <property type="entry name" value="murF"/>
    <property type="match status" value="1"/>
</dbReference>
<dbReference type="InterPro" id="IPR036565">
    <property type="entry name" value="Mur-like_cat_sf"/>
</dbReference>
<keyword evidence="1 10" id="KW-0963">Cytoplasm</keyword>
<keyword evidence="3 10" id="KW-0132">Cell division</keyword>
<dbReference type="Pfam" id="PF08245">
    <property type="entry name" value="Mur_ligase_M"/>
    <property type="match status" value="1"/>
</dbReference>
<dbReference type="HAMAP" id="MF_02019">
    <property type="entry name" value="MurF"/>
    <property type="match status" value="1"/>
</dbReference>
<evidence type="ECO:0000256" key="4">
    <source>
        <dbReference type="ARBA" id="ARBA00022741"/>
    </source>
</evidence>
<feature type="domain" description="Mur ligase central" evidence="14">
    <location>
        <begin position="107"/>
        <end position="290"/>
    </location>
</feature>
<keyword evidence="2 10" id="KW-0436">Ligase</keyword>
<comment type="similarity">
    <text evidence="10">Belongs to the MurCDEF family. MurF subfamily.</text>
</comment>
<comment type="caution">
    <text evidence="15">The sequence shown here is derived from an EMBL/GenBank/DDBJ whole genome shotgun (WGS) entry which is preliminary data.</text>
</comment>
<dbReference type="Proteomes" id="UP000824087">
    <property type="component" value="Unassembled WGS sequence"/>
</dbReference>
<comment type="function">
    <text evidence="10 11">Involved in cell wall formation. Catalyzes the final step in the synthesis of UDP-N-acetylmuramoyl-pentapeptide, the precursor of murein.</text>
</comment>
<evidence type="ECO:0000256" key="2">
    <source>
        <dbReference type="ARBA" id="ARBA00022598"/>
    </source>
</evidence>
<dbReference type="GO" id="GO:0047480">
    <property type="term" value="F:UDP-N-acetylmuramoyl-tripeptide-D-alanyl-D-alanine ligase activity"/>
    <property type="evidence" value="ECO:0007669"/>
    <property type="project" value="UniProtKB-UniRule"/>
</dbReference>
<evidence type="ECO:0000256" key="3">
    <source>
        <dbReference type="ARBA" id="ARBA00022618"/>
    </source>
</evidence>
<dbReference type="Pfam" id="PF01225">
    <property type="entry name" value="Mur_ligase"/>
    <property type="match status" value="1"/>
</dbReference>
<evidence type="ECO:0000256" key="1">
    <source>
        <dbReference type="ARBA" id="ARBA00022490"/>
    </source>
</evidence>
<dbReference type="EMBL" id="DVML01000020">
    <property type="protein sequence ID" value="HIU22572.1"/>
    <property type="molecule type" value="Genomic_DNA"/>
</dbReference>
<evidence type="ECO:0000256" key="6">
    <source>
        <dbReference type="ARBA" id="ARBA00022960"/>
    </source>
</evidence>
<dbReference type="Gene3D" id="3.40.1190.10">
    <property type="entry name" value="Mur-like, catalytic domain"/>
    <property type="match status" value="1"/>
</dbReference>
<keyword evidence="5 10" id="KW-0067">ATP-binding</keyword>
<evidence type="ECO:0000313" key="15">
    <source>
        <dbReference type="EMBL" id="HIU22572.1"/>
    </source>
</evidence>
<dbReference type="InterPro" id="IPR005863">
    <property type="entry name" value="UDP-N-AcMur_synth"/>
</dbReference>
<dbReference type="GO" id="GO:0009252">
    <property type="term" value="P:peptidoglycan biosynthetic process"/>
    <property type="evidence" value="ECO:0007669"/>
    <property type="project" value="UniProtKB-UniRule"/>
</dbReference>
<proteinExistence type="inferred from homology"/>
<keyword evidence="4 10" id="KW-0547">Nucleotide-binding</keyword>
<dbReference type="InterPro" id="IPR004101">
    <property type="entry name" value="Mur_ligase_C"/>
</dbReference>
<sequence length="456" mass="51288">MKLKQIAHIVKGKILSGSDEKEIQEHVSIDTRTMSAGDIFIAIIGKTQDGHIYAKEAEKKKAGVIIVSQEIEDISVPVILVSDTTEALFALAKHHKNTHFHGLLIAITGSVGKTTTKEMVAHILSQKYRVAKSPGNYNNHIGIPLTLLSLKETDEICVLELGMNHEGEISRLSRMCEPHVAMITKIGSAHIGFLGSMERIMQAKMEITDGLNDGILLVNGDDKRLSKLRDTKTYQVGFCGTHRNAMTKVSDIDATLDTLSFQLLEDHKKYHFFYPYGGKHLLTNLLLAIEMGILCDVPIELIQKAVREMPCFEKRLEKISLKGNNILIDDTYNASLDSVLADIDYMNLYHGKKLFIFGDVLEVGTFGKKIHREIAKKLRKCHNLEVLCVGEETKQFPKLLKKCARFDTVEELVKTLDYAKLEDTFILVKGSRKMHLDFVAEKIKNEWKLSNSNENN</sequence>
<keyword evidence="9 10" id="KW-0961">Cell wall biogenesis/degradation</keyword>
<evidence type="ECO:0000256" key="11">
    <source>
        <dbReference type="RuleBase" id="RU004136"/>
    </source>
</evidence>
<dbReference type="SUPFAM" id="SSF53244">
    <property type="entry name" value="MurD-like peptide ligases, peptide-binding domain"/>
    <property type="match status" value="1"/>
</dbReference>
<comment type="catalytic activity">
    <reaction evidence="10 11">
        <text>D-alanyl-D-alanine + UDP-N-acetyl-alpha-D-muramoyl-L-alanyl-gamma-D-glutamyl-meso-2,6-diaminopimelate + ATP = UDP-N-acetyl-alpha-D-muramoyl-L-alanyl-gamma-D-glutamyl-meso-2,6-diaminopimeloyl-D-alanyl-D-alanine + ADP + phosphate + H(+)</text>
        <dbReference type="Rhea" id="RHEA:28374"/>
        <dbReference type="ChEBI" id="CHEBI:15378"/>
        <dbReference type="ChEBI" id="CHEBI:30616"/>
        <dbReference type="ChEBI" id="CHEBI:43474"/>
        <dbReference type="ChEBI" id="CHEBI:57822"/>
        <dbReference type="ChEBI" id="CHEBI:61386"/>
        <dbReference type="ChEBI" id="CHEBI:83905"/>
        <dbReference type="ChEBI" id="CHEBI:456216"/>
        <dbReference type="EC" id="6.3.2.10"/>
    </reaction>
</comment>
<dbReference type="GO" id="GO:0008360">
    <property type="term" value="P:regulation of cell shape"/>
    <property type="evidence" value="ECO:0007669"/>
    <property type="project" value="UniProtKB-KW"/>
</dbReference>
<dbReference type="InterPro" id="IPR036615">
    <property type="entry name" value="Mur_ligase_C_dom_sf"/>
</dbReference>
<dbReference type="SUPFAM" id="SSF63418">
    <property type="entry name" value="MurE/MurF N-terminal domain"/>
    <property type="match status" value="1"/>
</dbReference>
<dbReference type="GO" id="GO:0005737">
    <property type="term" value="C:cytoplasm"/>
    <property type="evidence" value="ECO:0007669"/>
    <property type="project" value="UniProtKB-SubCell"/>
</dbReference>
<protein>
    <recommendedName>
        <fullName evidence="10 11">UDP-N-acetylmuramoyl-tripeptide--D-alanyl-D-alanine ligase</fullName>
        <ecNumber evidence="10 11">6.3.2.10</ecNumber>
    </recommendedName>
    <alternativeName>
        <fullName evidence="10">D-alanyl-D-alanine-adding enzyme</fullName>
    </alternativeName>
</protein>
<dbReference type="Pfam" id="PF02875">
    <property type="entry name" value="Mur_ligase_C"/>
    <property type="match status" value="1"/>
</dbReference>
<evidence type="ECO:0000259" key="13">
    <source>
        <dbReference type="Pfam" id="PF02875"/>
    </source>
</evidence>
<dbReference type="PANTHER" id="PTHR43024">
    <property type="entry name" value="UDP-N-ACETYLMURAMOYL-TRIPEPTIDE--D-ALANYL-D-ALANINE LIGASE"/>
    <property type="match status" value="1"/>
</dbReference>
<dbReference type="Gene3D" id="3.40.1390.10">
    <property type="entry name" value="MurE/MurF, N-terminal domain"/>
    <property type="match status" value="1"/>
</dbReference>
<accession>A0A9D1HV26</accession>
<evidence type="ECO:0000256" key="7">
    <source>
        <dbReference type="ARBA" id="ARBA00022984"/>
    </source>
</evidence>
<evidence type="ECO:0000256" key="8">
    <source>
        <dbReference type="ARBA" id="ARBA00023306"/>
    </source>
</evidence>
<dbReference type="GO" id="GO:0071555">
    <property type="term" value="P:cell wall organization"/>
    <property type="evidence" value="ECO:0007669"/>
    <property type="project" value="UniProtKB-KW"/>
</dbReference>
<keyword evidence="8 10" id="KW-0131">Cell cycle</keyword>
<reference evidence="15" key="1">
    <citation type="submission" date="2020-10" db="EMBL/GenBank/DDBJ databases">
        <authorList>
            <person name="Gilroy R."/>
        </authorList>
    </citation>
    <scope>NUCLEOTIDE SEQUENCE</scope>
    <source>
        <strain evidence="15">CHK197-8231</strain>
    </source>
</reference>
<organism evidence="15 16">
    <name type="scientific">Candidatus Fimihabitans intestinipullorum</name>
    <dbReference type="NCBI Taxonomy" id="2840820"/>
    <lineage>
        <taxon>Bacteria</taxon>
        <taxon>Bacillati</taxon>
        <taxon>Mycoplasmatota</taxon>
        <taxon>Mycoplasmatota incertae sedis</taxon>
        <taxon>Candidatus Fimihabitans</taxon>
    </lineage>
</organism>